<accession>A0A317VAB0</accession>
<dbReference type="Proteomes" id="UP000246171">
    <property type="component" value="Unassembled WGS sequence"/>
</dbReference>
<name>A0A317VAB0_ASPEC</name>
<evidence type="ECO:0000313" key="2">
    <source>
        <dbReference type="EMBL" id="PWY71283.1"/>
    </source>
</evidence>
<comment type="caution">
    <text evidence="2">The sequence shown here is derived from an EMBL/GenBank/DDBJ whole genome shotgun (WGS) entry which is preliminary data.</text>
</comment>
<dbReference type="VEuPathDB" id="FungiDB:BO83DRAFT_427892"/>
<evidence type="ECO:0000256" key="1">
    <source>
        <dbReference type="SAM" id="MobiDB-lite"/>
    </source>
</evidence>
<protein>
    <submittedName>
        <fullName evidence="2">Uncharacterized protein</fullName>
    </submittedName>
</protein>
<dbReference type="RefSeq" id="XP_025387274.1">
    <property type="nucleotide sequence ID" value="XM_025535375.1"/>
</dbReference>
<feature type="region of interest" description="Disordered" evidence="1">
    <location>
        <begin position="1"/>
        <end position="24"/>
    </location>
</feature>
<proteinExistence type="predicted"/>
<reference evidence="2" key="1">
    <citation type="submission" date="2016-12" db="EMBL/GenBank/DDBJ databases">
        <title>The genomes of Aspergillus section Nigri reveals drivers in fungal speciation.</title>
        <authorList>
            <consortium name="DOE Joint Genome Institute"/>
            <person name="Vesth T.C."/>
            <person name="Nybo J."/>
            <person name="Theobald S."/>
            <person name="Brandl J."/>
            <person name="Frisvad J.C."/>
            <person name="Nielsen K.F."/>
            <person name="Lyhne E.K."/>
            <person name="Kogle M.E."/>
            <person name="Kuo A."/>
            <person name="Riley R."/>
            <person name="Clum A."/>
            <person name="Nolan M."/>
            <person name="Lipzen A."/>
            <person name="Salamov A."/>
            <person name="Henrissat B."/>
            <person name="Wiebenga A."/>
            <person name="De vries R.P."/>
            <person name="Grigoriev I.V."/>
            <person name="Mortensen U.H."/>
            <person name="Andersen M.R."/>
            <person name="Baker S.E."/>
        </authorList>
    </citation>
    <scope>NUCLEOTIDE SEQUENCE</scope>
    <source>
        <strain evidence="2">CBS 122712</strain>
    </source>
</reference>
<dbReference type="EMBL" id="MSFU01000015">
    <property type="protein sequence ID" value="PWY71283.1"/>
    <property type="molecule type" value="Genomic_DNA"/>
</dbReference>
<dbReference type="AlphaFoldDB" id="A0A317VAB0"/>
<gene>
    <name evidence="2" type="ORF">BO83DRAFT_427892</name>
</gene>
<keyword evidence="3" id="KW-1185">Reference proteome</keyword>
<sequence>MSAYLNASHTATRQTARPTDNNGNRIIEMIPRAPSSTSFNIAPSGDFLNQAALPPHHQAQTHIDPRCLNGGRFLGLPFQNTWNVGSRYNMPNAVENWDFVPAVQPDIAPRDHLHCNNVQQEAIPWNNFAVLEVMTPLNRPDNSPVEGKQKYPSPVRLGELHGQINLQ</sequence>
<dbReference type="OrthoDB" id="4493025at2759"/>
<dbReference type="GeneID" id="37057337"/>
<organism evidence="2 3">
    <name type="scientific">Aspergillus eucalypticola (strain CBS 122712 / IBT 29274)</name>
    <dbReference type="NCBI Taxonomy" id="1448314"/>
    <lineage>
        <taxon>Eukaryota</taxon>
        <taxon>Fungi</taxon>
        <taxon>Dikarya</taxon>
        <taxon>Ascomycota</taxon>
        <taxon>Pezizomycotina</taxon>
        <taxon>Eurotiomycetes</taxon>
        <taxon>Eurotiomycetidae</taxon>
        <taxon>Eurotiales</taxon>
        <taxon>Aspergillaceae</taxon>
        <taxon>Aspergillus</taxon>
        <taxon>Aspergillus subgen. Circumdati</taxon>
    </lineage>
</organism>
<evidence type="ECO:0000313" key="3">
    <source>
        <dbReference type="Proteomes" id="UP000246171"/>
    </source>
</evidence>